<accession>A0A2P6TSI2</accession>
<dbReference type="GO" id="GO:0005737">
    <property type="term" value="C:cytoplasm"/>
    <property type="evidence" value="ECO:0007669"/>
    <property type="project" value="TreeGrafter"/>
</dbReference>
<protein>
    <submittedName>
        <fullName evidence="8">CDC27 family isoform 1</fullName>
    </submittedName>
</protein>
<dbReference type="GO" id="GO:0005680">
    <property type="term" value="C:anaphase-promoting complex"/>
    <property type="evidence" value="ECO:0007669"/>
    <property type="project" value="TreeGrafter"/>
</dbReference>
<reference evidence="8 9" key="1">
    <citation type="journal article" date="2018" name="Plant J.">
        <title>Genome sequences of Chlorella sorokiniana UTEX 1602 and Micractinium conductrix SAG 241.80: implications to maltose excretion by a green alga.</title>
        <authorList>
            <person name="Arriola M.B."/>
            <person name="Velmurugan N."/>
            <person name="Zhang Y."/>
            <person name="Plunkett M.H."/>
            <person name="Hondzo H."/>
            <person name="Barney B.M."/>
        </authorList>
    </citation>
    <scope>NUCLEOTIDE SEQUENCE [LARGE SCALE GENOMIC DNA]</scope>
    <source>
        <strain evidence="9">UTEX 1602</strain>
    </source>
</reference>
<keyword evidence="4" id="KW-0539">Nucleus</keyword>
<dbReference type="GO" id="GO:0051301">
    <property type="term" value="P:cell division"/>
    <property type="evidence" value="ECO:0007669"/>
    <property type="project" value="TreeGrafter"/>
</dbReference>
<keyword evidence="2" id="KW-0677">Repeat</keyword>
<dbReference type="Pfam" id="PF00515">
    <property type="entry name" value="TPR_1"/>
    <property type="match status" value="1"/>
</dbReference>
<feature type="repeat" description="TPR" evidence="6">
    <location>
        <begin position="583"/>
        <end position="616"/>
    </location>
</feature>
<gene>
    <name evidence="8" type="ORF">C2E21_3886</name>
</gene>
<dbReference type="SMART" id="SM00028">
    <property type="entry name" value="TPR"/>
    <property type="match status" value="8"/>
</dbReference>
<evidence type="ECO:0000313" key="8">
    <source>
        <dbReference type="EMBL" id="PRW57027.1"/>
    </source>
</evidence>
<dbReference type="SUPFAM" id="SSF48452">
    <property type="entry name" value="TPR-like"/>
    <property type="match status" value="2"/>
</dbReference>
<evidence type="ECO:0000256" key="5">
    <source>
        <dbReference type="ARBA" id="ARBA00038210"/>
    </source>
</evidence>
<feature type="repeat" description="TPR" evidence="6">
    <location>
        <begin position="617"/>
        <end position="650"/>
    </location>
</feature>
<dbReference type="EMBL" id="LHPG02000007">
    <property type="protein sequence ID" value="PRW57027.1"/>
    <property type="molecule type" value="Genomic_DNA"/>
</dbReference>
<feature type="repeat" description="TPR" evidence="6">
    <location>
        <begin position="549"/>
        <end position="582"/>
    </location>
</feature>
<dbReference type="Pfam" id="PF12895">
    <property type="entry name" value="ANAPC3"/>
    <property type="match status" value="1"/>
</dbReference>
<dbReference type="GO" id="GO:0031145">
    <property type="term" value="P:anaphase-promoting complex-dependent catabolic process"/>
    <property type="evidence" value="ECO:0007669"/>
    <property type="project" value="TreeGrafter"/>
</dbReference>
<evidence type="ECO:0000256" key="2">
    <source>
        <dbReference type="ARBA" id="ARBA00022737"/>
    </source>
</evidence>
<evidence type="ECO:0000256" key="4">
    <source>
        <dbReference type="ARBA" id="ARBA00023242"/>
    </source>
</evidence>
<feature type="region of interest" description="Disordered" evidence="7">
    <location>
        <begin position="193"/>
        <end position="335"/>
    </location>
</feature>
<feature type="compositionally biased region" description="Low complexity" evidence="7">
    <location>
        <begin position="299"/>
        <end position="317"/>
    </location>
</feature>
<keyword evidence="3 6" id="KW-0802">TPR repeat</keyword>
<dbReference type="OrthoDB" id="329563at2759"/>
<dbReference type="PANTHER" id="PTHR12558:SF13">
    <property type="entry name" value="CELL DIVISION CYCLE PROTEIN 27 HOMOLOG"/>
    <property type="match status" value="1"/>
</dbReference>
<evidence type="ECO:0000256" key="7">
    <source>
        <dbReference type="SAM" id="MobiDB-lite"/>
    </source>
</evidence>
<dbReference type="InterPro" id="IPR011990">
    <property type="entry name" value="TPR-like_helical_dom_sf"/>
</dbReference>
<feature type="repeat" description="TPR" evidence="6">
    <location>
        <begin position="685"/>
        <end position="718"/>
    </location>
</feature>
<feature type="repeat" description="TPR" evidence="6">
    <location>
        <begin position="515"/>
        <end position="548"/>
    </location>
</feature>
<dbReference type="Pfam" id="PF13414">
    <property type="entry name" value="TPR_11"/>
    <property type="match status" value="1"/>
</dbReference>
<dbReference type="Pfam" id="PF13432">
    <property type="entry name" value="TPR_16"/>
    <property type="match status" value="1"/>
</dbReference>
<dbReference type="PANTHER" id="PTHR12558">
    <property type="entry name" value="CELL DIVISION CYCLE 16,23,27"/>
    <property type="match status" value="1"/>
</dbReference>
<evidence type="ECO:0000256" key="3">
    <source>
        <dbReference type="ARBA" id="ARBA00022803"/>
    </source>
</evidence>
<feature type="region of interest" description="Disordered" evidence="7">
    <location>
        <begin position="361"/>
        <end position="405"/>
    </location>
</feature>
<comment type="subcellular location">
    <subcellularLocation>
        <location evidence="1">Nucleus</location>
    </subcellularLocation>
</comment>
<dbReference type="Gene3D" id="1.25.40.10">
    <property type="entry name" value="Tetratricopeptide repeat domain"/>
    <property type="match status" value="4"/>
</dbReference>
<evidence type="ECO:0000313" key="9">
    <source>
        <dbReference type="Proteomes" id="UP000239899"/>
    </source>
</evidence>
<keyword evidence="9" id="KW-1185">Reference proteome</keyword>
<evidence type="ECO:0000256" key="1">
    <source>
        <dbReference type="ARBA" id="ARBA00004123"/>
    </source>
</evidence>
<comment type="caution">
    <text evidence="8">The sequence shown here is derived from an EMBL/GenBank/DDBJ whole genome shotgun (WGS) entry which is preliminary data.</text>
</comment>
<dbReference type="GO" id="GO:0007091">
    <property type="term" value="P:metaphase/anaphase transition of mitotic cell cycle"/>
    <property type="evidence" value="ECO:0007669"/>
    <property type="project" value="TreeGrafter"/>
</dbReference>
<dbReference type="AlphaFoldDB" id="A0A2P6TSI2"/>
<name>A0A2P6TSI2_CHLSO</name>
<dbReference type="STRING" id="3076.A0A2P6TSI2"/>
<proteinExistence type="inferred from homology"/>
<sequence>MQGSPGPPSAALEEHLVACVQHSLALGLHDNAAFLAERLVAQFPSEANLLLLATCYHRANQSYRAYHLLKGLPGEQSRYLFALCAMQLGKLTEAESALLPDNDAMRVPNGGAGFYLLGRIHQLSNRHSTAIAYYSTALQADPMLWSAFEELCALGADHEAQQFLMLGGGTGGPAAAASSRLFSSYGAGPGTAPGAAAAGAAAGVGSPSSSFAPVATPSVAAPHHGPGSPSGPAPMSTAATKTGLGAMFSWMDSGRQRGGDRGAASMEGGTPSPGSYVTPSPGGRLSAPPPPAPKGAGAGAARPAWPATTSPAPLTLTMGGGLALPSTGAPGPQRKFVDEGKMRKVSGKLFAEPASVLKQLRWHGGGSEGGGGSSSGAAAEGGGGGGSLADMAALPGVPRGRRSPEGQVQALPLLQSLGEGYRLLCMYRCQEAVDAFSRLPAHHYQTGWVLCCVGRAFFEMVDYPEAAKAFNWARQVDPYRLKGLEVYSTVLWHCKREVELAQLAQVASSLDRHSPYAWCVLGNCFSLQKEHETALRYFQRALQLDPTLPYAYTLAGHEYFANEDFEKGITCYRNAIRIDPRHYNAWFGMGHIYYRQEKYGMAEYHFRRALQINERSSVLRCYLGMALHKLKRNKEALDELGQAIAADPRNPLAKFERATVLMAEERYRDALAELHALKDIAPREASVLFHMGKIYKKLDMLDEAMACFANALDLQPPSADTNLIKSAIEKLRTPDDNEEEEI</sequence>
<organism evidence="8 9">
    <name type="scientific">Chlorella sorokiniana</name>
    <name type="common">Freshwater green alga</name>
    <dbReference type="NCBI Taxonomy" id="3076"/>
    <lineage>
        <taxon>Eukaryota</taxon>
        <taxon>Viridiplantae</taxon>
        <taxon>Chlorophyta</taxon>
        <taxon>core chlorophytes</taxon>
        <taxon>Trebouxiophyceae</taxon>
        <taxon>Chlorellales</taxon>
        <taxon>Chlorellaceae</taxon>
        <taxon>Chlorella clade</taxon>
        <taxon>Chlorella</taxon>
    </lineage>
</organism>
<dbReference type="PROSITE" id="PS50005">
    <property type="entry name" value="TPR"/>
    <property type="match status" value="5"/>
</dbReference>
<dbReference type="Proteomes" id="UP000239899">
    <property type="component" value="Unassembled WGS sequence"/>
</dbReference>
<dbReference type="InterPro" id="IPR019734">
    <property type="entry name" value="TPR_rpt"/>
</dbReference>
<dbReference type="GO" id="GO:0016567">
    <property type="term" value="P:protein ubiquitination"/>
    <property type="evidence" value="ECO:0007669"/>
    <property type="project" value="TreeGrafter"/>
</dbReference>
<feature type="compositionally biased region" description="Low complexity" evidence="7">
    <location>
        <begin position="193"/>
        <end position="227"/>
    </location>
</feature>
<feature type="compositionally biased region" description="Gly residues" evidence="7">
    <location>
        <begin position="363"/>
        <end position="387"/>
    </location>
</feature>
<evidence type="ECO:0000256" key="6">
    <source>
        <dbReference type="PROSITE-ProRule" id="PRU00339"/>
    </source>
</evidence>
<comment type="similarity">
    <text evidence="5">Belongs to the APC3/CDC27 family.</text>
</comment>
<dbReference type="Pfam" id="PF13181">
    <property type="entry name" value="TPR_8"/>
    <property type="match status" value="2"/>
</dbReference>
<dbReference type="PROSITE" id="PS50293">
    <property type="entry name" value="TPR_REGION"/>
    <property type="match status" value="1"/>
</dbReference>
<dbReference type="FunFam" id="1.25.40.10:FF:000018">
    <property type="entry name" value="Cell division cycle protein 27 homolog B"/>
    <property type="match status" value="1"/>
</dbReference>